<dbReference type="InterPro" id="IPR006311">
    <property type="entry name" value="TAT_signal"/>
</dbReference>
<proteinExistence type="predicted"/>
<evidence type="ECO:0000313" key="7">
    <source>
        <dbReference type="Proteomes" id="UP001166304"/>
    </source>
</evidence>
<dbReference type="Gene3D" id="3.40.50.1980">
    <property type="entry name" value="Nitrogenase molybdenum iron protein domain"/>
    <property type="match status" value="2"/>
</dbReference>
<protein>
    <submittedName>
        <fullName evidence="6">ABC transporter substrate-binding protein</fullName>
    </submittedName>
</protein>
<feature type="domain" description="Fe/B12 periplasmic-binding" evidence="5">
    <location>
        <begin position="195"/>
        <end position="360"/>
    </location>
</feature>
<evidence type="ECO:0000256" key="3">
    <source>
        <dbReference type="ARBA" id="ARBA00022729"/>
    </source>
</evidence>
<keyword evidence="7" id="KW-1185">Reference proteome</keyword>
<feature type="compositionally biased region" description="Low complexity" evidence="4">
    <location>
        <begin position="41"/>
        <end position="69"/>
    </location>
</feature>
<dbReference type="PANTHER" id="PTHR30532:SF1">
    <property type="entry name" value="IRON(3+)-HYDROXAMATE-BINDING PROTEIN FHUD"/>
    <property type="match status" value="1"/>
</dbReference>
<evidence type="ECO:0000256" key="4">
    <source>
        <dbReference type="SAM" id="MobiDB-lite"/>
    </source>
</evidence>
<evidence type="ECO:0000256" key="1">
    <source>
        <dbReference type="ARBA" id="ARBA00004196"/>
    </source>
</evidence>
<dbReference type="InterPro" id="IPR002491">
    <property type="entry name" value="ABC_transptr_periplasmic_BD"/>
</dbReference>
<sequence>MSGDGPTDSGGPTRRDALKYGGALVGGGLLAGCTGDGDSATPAATDDGTGAATTTETDAAATESATGDGSYSVTMEPVGTVEFDAVPETIAPFTADYIDMLVALGHGEAAQSIWYRGRYKTTHYEELDGVSIDLSRLTQLWNDGISKELFYEMDADLHLIDPHALTDWFQAWSEQDLDEIRENVAPFLGNVIFRRTDSWHDYRYYSLYEAFETVAQVVQEQARFEAIRAIHEDLVATVQSRLPAPDERPNAALMFAGEEPEEFTPYRLSGNGANKEHFHTLGLSDAFADSGVEGLSTSDTGTVDYETLLEIDPDSLLLRYHRKGKTREEFEATVLDYMKDHEVGSQLTAVQNDMVFRGGPIYAGPLHNLFMIERYATAYFPDAFSEEQLFDRERLASIITEGVDE</sequence>
<feature type="region of interest" description="Disordered" evidence="4">
    <location>
        <begin position="41"/>
        <end position="73"/>
    </location>
</feature>
<dbReference type="Pfam" id="PF01497">
    <property type="entry name" value="Peripla_BP_2"/>
    <property type="match status" value="1"/>
</dbReference>
<evidence type="ECO:0000256" key="2">
    <source>
        <dbReference type="ARBA" id="ARBA00022448"/>
    </source>
</evidence>
<dbReference type="SUPFAM" id="SSF53807">
    <property type="entry name" value="Helical backbone' metal receptor"/>
    <property type="match status" value="1"/>
</dbReference>
<dbReference type="RefSeq" id="WP_162414606.1">
    <property type="nucleotide sequence ID" value="NZ_JAHQXE010000006.1"/>
</dbReference>
<dbReference type="PANTHER" id="PTHR30532">
    <property type="entry name" value="IRON III DICITRATE-BINDING PERIPLASMIC PROTEIN"/>
    <property type="match status" value="1"/>
</dbReference>
<accession>A0AA41G3M3</accession>
<organism evidence="6 7">
    <name type="scientific">Haloarcula salina</name>
    <dbReference type="NCBI Taxonomy" id="1429914"/>
    <lineage>
        <taxon>Archaea</taxon>
        <taxon>Methanobacteriati</taxon>
        <taxon>Methanobacteriota</taxon>
        <taxon>Stenosarchaea group</taxon>
        <taxon>Halobacteria</taxon>
        <taxon>Halobacteriales</taxon>
        <taxon>Haloarculaceae</taxon>
        <taxon>Haloarcula</taxon>
    </lineage>
</organism>
<reference evidence="6" key="1">
    <citation type="submission" date="2021-06" db="EMBL/GenBank/DDBJ databases">
        <title>New haloarchaea isolates fom saline soil.</title>
        <authorList>
            <person name="Duran-Viseras A."/>
            <person name="Sanchez-Porro C.S."/>
            <person name="Ventosa A."/>
        </authorList>
    </citation>
    <scope>NUCLEOTIDE SEQUENCE</scope>
    <source>
        <strain evidence="6">JCM 18369</strain>
    </source>
</reference>
<dbReference type="PROSITE" id="PS51318">
    <property type="entry name" value="TAT"/>
    <property type="match status" value="1"/>
</dbReference>
<keyword evidence="3" id="KW-0732">Signal</keyword>
<dbReference type="Proteomes" id="UP001166304">
    <property type="component" value="Unassembled WGS sequence"/>
</dbReference>
<dbReference type="AlphaFoldDB" id="A0AA41G3M3"/>
<gene>
    <name evidence="6" type="ORF">KTS37_17365</name>
</gene>
<keyword evidence="2" id="KW-0813">Transport</keyword>
<evidence type="ECO:0000259" key="5">
    <source>
        <dbReference type="Pfam" id="PF01497"/>
    </source>
</evidence>
<dbReference type="InterPro" id="IPR051313">
    <property type="entry name" value="Bact_iron-sidero_bind"/>
</dbReference>
<evidence type="ECO:0000313" key="6">
    <source>
        <dbReference type="EMBL" id="MBV0903555.1"/>
    </source>
</evidence>
<comment type="caution">
    <text evidence="6">The sequence shown here is derived from an EMBL/GenBank/DDBJ whole genome shotgun (WGS) entry which is preliminary data.</text>
</comment>
<name>A0AA41G3M3_9EURY</name>
<comment type="subcellular location">
    <subcellularLocation>
        <location evidence="1">Cell envelope</location>
    </subcellularLocation>
</comment>
<dbReference type="EMBL" id="JAHQXE010000006">
    <property type="protein sequence ID" value="MBV0903555.1"/>
    <property type="molecule type" value="Genomic_DNA"/>
</dbReference>